<keyword evidence="3" id="KW-0547">Nucleotide-binding</keyword>
<evidence type="ECO:0000313" key="7">
    <source>
        <dbReference type="EMBL" id="CCH74878.1"/>
    </source>
</evidence>
<dbReference type="GO" id="GO:0005524">
    <property type="term" value="F:ATP binding"/>
    <property type="evidence" value="ECO:0007669"/>
    <property type="project" value="UniProtKB-KW"/>
</dbReference>
<dbReference type="GO" id="GO:0015188">
    <property type="term" value="F:L-isoleucine transmembrane transporter activity"/>
    <property type="evidence" value="ECO:0007669"/>
    <property type="project" value="TreeGrafter"/>
</dbReference>
<dbReference type="InterPro" id="IPR003593">
    <property type="entry name" value="AAA+_ATPase"/>
</dbReference>
<dbReference type="PROSITE" id="PS50893">
    <property type="entry name" value="ABC_TRANSPORTER_2"/>
    <property type="match status" value="1"/>
</dbReference>
<evidence type="ECO:0000256" key="3">
    <source>
        <dbReference type="ARBA" id="ARBA00022741"/>
    </source>
</evidence>
<feature type="domain" description="ABC transporter" evidence="6">
    <location>
        <begin position="21"/>
        <end position="253"/>
    </location>
</feature>
<dbReference type="Gene3D" id="3.40.50.300">
    <property type="entry name" value="P-loop containing nucleotide triphosphate hydrolases"/>
    <property type="match status" value="1"/>
</dbReference>
<proteinExistence type="inferred from homology"/>
<comment type="caution">
    <text evidence="7">The sequence shown here is derived from an EMBL/GenBank/DDBJ whole genome shotgun (WGS) entry which is preliminary data.</text>
</comment>
<dbReference type="GO" id="GO:0015808">
    <property type="term" value="P:L-alanine transport"/>
    <property type="evidence" value="ECO:0007669"/>
    <property type="project" value="TreeGrafter"/>
</dbReference>
<name>W6JZ56_9MICO</name>
<sequence>MSVRDRSEGSDELRTGAGLALRSSGLSVTFDGIKAVQDVDLELRHREILGLIGPNGAGKTTLTNALTGFAAYSGRLSVDGADVTGWRAHRLARFGVRRSFQAVRLFHGMSVRENVEVAALGCGLSSRDARAAATEALNAFGLGRHAASSADALPYGDERRLGIARAAVGNPRYLILDEPAAGLNEEESDVLFEQLDAVPEMFGCGLLLIEHDMRLVMRLCHRIHVIDHGRTLAIGTPEQVRSDPAVIDAYLGSGARHD</sequence>
<reference evidence="7 8" key="1">
    <citation type="journal article" date="2013" name="ISME J.">
        <title>A metabolic model for members of the genus Tetrasphaera involved in enhanced biological phosphorus removal.</title>
        <authorList>
            <person name="Kristiansen R."/>
            <person name="Nguyen H.T.T."/>
            <person name="Saunders A.M."/>
            <person name="Nielsen J.L."/>
            <person name="Wimmer R."/>
            <person name="Le V.Q."/>
            <person name="McIlroy S.J."/>
            <person name="Petrovski S."/>
            <person name="Seviour R.J."/>
            <person name="Calteau A."/>
            <person name="Nielsen K.L."/>
            <person name="Nielsen P.H."/>
        </authorList>
    </citation>
    <scope>NUCLEOTIDE SEQUENCE [LARGE SCALE GENOMIC DNA]</scope>
    <source>
        <strain evidence="7 8">Ben110</strain>
    </source>
</reference>
<dbReference type="CDD" id="cd03219">
    <property type="entry name" value="ABC_Mj1267_LivG_branched"/>
    <property type="match status" value="1"/>
</dbReference>
<dbReference type="EMBL" id="CAJA01000438">
    <property type="protein sequence ID" value="CCH74878.1"/>
    <property type="molecule type" value="Genomic_DNA"/>
</dbReference>
<keyword evidence="5" id="KW-0029">Amino-acid transport</keyword>
<gene>
    <name evidence="7" type="primary">livG</name>
    <name evidence="7" type="ORF">BN11_4930005</name>
</gene>
<comment type="similarity">
    <text evidence="1">Belongs to the ABC transporter superfamily.</text>
</comment>
<dbReference type="SUPFAM" id="SSF52540">
    <property type="entry name" value="P-loop containing nucleoside triphosphate hydrolases"/>
    <property type="match status" value="1"/>
</dbReference>
<dbReference type="Pfam" id="PF12399">
    <property type="entry name" value="BCA_ABC_TP_C"/>
    <property type="match status" value="1"/>
</dbReference>
<dbReference type="GO" id="GO:1903806">
    <property type="term" value="P:L-isoleucine import across plasma membrane"/>
    <property type="evidence" value="ECO:0007669"/>
    <property type="project" value="TreeGrafter"/>
</dbReference>
<evidence type="ECO:0000256" key="1">
    <source>
        <dbReference type="ARBA" id="ARBA00005417"/>
    </source>
</evidence>
<dbReference type="GO" id="GO:0042941">
    <property type="term" value="P:D-alanine transmembrane transport"/>
    <property type="evidence" value="ECO:0007669"/>
    <property type="project" value="TreeGrafter"/>
</dbReference>
<dbReference type="PANTHER" id="PTHR45772">
    <property type="entry name" value="CONSERVED COMPONENT OF ABC TRANSPORTER FOR NATURAL AMINO ACIDS-RELATED"/>
    <property type="match status" value="1"/>
</dbReference>
<dbReference type="GO" id="GO:0016887">
    <property type="term" value="F:ATP hydrolysis activity"/>
    <property type="evidence" value="ECO:0007669"/>
    <property type="project" value="InterPro"/>
</dbReference>
<keyword evidence="2" id="KW-0813">Transport</keyword>
<dbReference type="GO" id="GO:1903805">
    <property type="term" value="P:L-valine import across plasma membrane"/>
    <property type="evidence" value="ECO:0007669"/>
    <property type="project" value="TreeGrafter"/>
</dbReference>
<dbReference type="RefSeq" id="WP_048700234.1">
    <property type="nucleotide sequence ID" value="NZ_HG764815.1"/>
</dbReference>
<dbReference type="AlphaFoldDB" id="W6JZ56"/>
<protein>
    <submittedName>
        <fullName evidence="7">Leucine/isoleucine/valine transporter subunit ATP-binding component of ABC superfamily</fullName>
    </submittedName>
</protein>
<dbReference type="InterPro" id="IPR027417">
    <property type="entry name" value="P-loop_NTPase"/>
</dbReference>
<dbReference type="SMART" id="SM00382">
    <property type="entry name" value="AAA"/>
    <property type="match status" value="1"/>
</dbReference>
<dbReference type="InterPro" id="IPR032823">
    <property type="entry name" value="BCA_ABC_TP_C"/>
</dbReference>
<dbReference type="Proteomes" id="UP000035763">
    <property type="component" value="Unassembled WGS sequence"/>
</dbReference>
<dbReference type="Pfam" id="PF00005">
    <property type="entry name" value="ABC_tran"/>
    <property type="match status" value="1"/>
</dbReference>
<keyword evidence="8" id="KW-1185">Reference proteome</keyword>
<evidence type="ECO:0000256" key="5">
    <source>
        <dbReference type="ARBA" id="ARBA00022970"/>
    </source>
</evidence>
<dbReference type="InterPro" id="IPR003439">
    <property type="entry name" value="ABC_transporter-like_ATP-bd"/>
</dbReference>
<accession>W6JZ56</accession>
<dbReference type="PANTHER" id="PTHR45772:SF11">
    <property type="entry name" value="HIGH-AFFINITY BRANCHED-CHAIN AMINO ACID TRANSPORT ATP-BINDING PROTEIN LIVG"/>
    <property type="match status" value="1"/>
</dbReference>
<evidence type="ECO:0000256" key="2">
    <source>
        <dbReference type="ARBA" id="ARBA00022448"/>
    </source>
</evidence>
<dbReference type="STRING" id="1193182.BN11_4930005"/>
<evidence type="ECO:0000259" key="6">
    <source>
        <dbReference type="PROSITE" id="PS50893"/>
    </source>
</evidence>
<dbReference type="GO" id="GO:0005886">
    <property type="term" value="C:plasma membrane"/>
    <property type="evidence" value="ECO:0007669"/>
    <property type="project" value="TreeGrafter"/>
</dbReference>
<dbReference type="GO" id="GO:0005304">
    <property type="term" value="F:L-valine transmembrane transporter activity"/>
    <property type="evidence" value="ECO:0007669"/>
    <property type="project" value="TreeGrafter"/>
</dbReference>
<evidence type="ECO:0000256" key="4">
    <source>
        <dbReference type="ARBA" id="ARBA00022840"/>
    </source>
</evidence>
<dbReference type="InterPro" id="IPR051120">
    <property type="entry name" value="ABC_AA/LPS_Transport"/>
</dbReference>
<evidence type="ECO:0000313" key="8">
    <source>
        <dbReference type="Proteomes" id="UP000035763"/>
    </source>
</evidence>
<keyword evidence="4 7" id="KW-0067">ATP-binding</keyword>
<organism evidence="7 8">
    <name type="scientific">Nostocoides australiense Ben110</name>
    <dbReference type="NCBI Taxonomy" id="1193182"/>
    <lineage>
        <taxon>Bacteria</taxon>
        <taxon>Bacillati</taxon>
        <taxon>Actinomycetota</taxon>
        <taxon>Actinomycetes</taxon>
        <taxon>Micrococcales</taxon>
        <taxon>Intrasporangiaceae</taxon>
        <taxon>Nostocoides</taxon>
    </lineage>
</organism>
<dbReference type="GO" id="GO:0015192">
    <property type="term" value="F:L-phenylalanine transmembrane transporter activity"/>
    <property type="evidence" value="ECO:0007669"/>
    <property type="project" value="TreeGrafter"/>
</dbReference>
<dbReference type="OrthoDB" id="9805514at2"/>